<proteinExistence type="predicted"/>
<evidence type="ECO:0000313" key="3">
    <source>
        <dbReference type="Proteomes" id="UP000177876"/>
    </source>
</evidence>
<dbReference type="InterPro" id="IPR050266">
    <property type="entry name" value="AB_hydrolase_sf"/>
</dbReference>
<dbReference type="PRINTS" id="PR00412">
    <property type="entry name" value="EPOXHYDRLASE"/>
</dbReference>
<accession>A0A1F2WRL8</accession>
<dbReference type="PANTHER" id="PTHR43798">
    <property type="entry name" value="MONOACYLGLYCEROL LIPASE"/>
    <property type="match status" value="1"/>
</dbReference>
<gene>
    <name evidence="2" type="ORF">A2Y75_11495</name>
</gene>
<reference evidence="2 3" key="1">
    <citation type="journal article" date="2016" name="Nat. Commun.">
        <title>Thousands of microbial genomes shed light on interconnected biogeochemical processes in an aquifer system.</title>
        <authorList>
            <person name="Anantharaman K."/>
            <person name="Brown C.T."/>
            <person name="Hug L.A."/>
            <person name="Sharon I."/>
            <person name="Castelle C.J."/>
            <person name="Probst A.J."/>
            <person name="Thomas B.C."/>
            <person name="Singh A."/>
            <person name="Wilkins M.J."/>
            <person name="Karaoz U."/>
            <person name="Brodie E.L."/>
            <person name="Williams K.H."/>
            <person name="Hubbard S.S."/>
            <person name="Banfield J.F."/>
        </authorList>
    </citation>
    <scope>NUCLEOTIDE SEQUENCE [LARGE SCALE GENOMIC DNA]</scope>
</reference>
<dbReference type="Pfam" id="PF00561">
    <property type="entry name" value="Abhydrolase_1"/>
    <property type="match status" value="1"/>
</dbReference>
<dbReference type="EMBL" id="MELK01000015">
    <property type="protein sequence ID" value="OFW59483.1"/>
    <property type="molecule type" value="Genomic_DNA"/>
</dbReference>
<dbReference type="PRINTS" id="PR00111">
    <property type="entry name" value="ABHYDROLASE"/>
</dbReference>
<comment type="caution">
    <text evidence="2">The sequence shown here is derived from an EMBL/GenBank/DDBJ whole genome shotgun (WGS) entry which is preliminary data.</text>
</comment>
<dbReference type="SUPFAM" id="SSF53474">
    <property type="entry name" value="alpha/beta-Hydrolases"/>
    <property type="match status" value="1"/>
</dbReference>
<dbReference type="InterPro" id="IPR000639">
    <property type="entry name" value="Epox_hydrolase-like"/>
</dbReference>
<dbReference type="GO" id="GO:0003824">
    <property type="term" value="F:catalytic activity"/>
    <property type="evidence" value="ECO:0007669"/>
    <property type="project" value="InterPro"/>
</dbReference>
<evidence type="ECO:0000313" key="2">
    <source>
        <dbReference type="EMBL" id="OFW59483.1"/>
    </source>
</evidence>
<sequence>MPEVLVNGARIVFEERGKGFPTILLHGWNSSRREWLFNMKALAPRFRAIAPDLPGFGDSEDLDGFSYALPDTASFLEAFRRRLRLQSFNLVGHSMGGCIAVRYTAEYPDTVRKLVLISTPTRSSSMALRVRIPGVSWFLSKTYRFRSEAVLKWLFYHNLYKPEYQDLDFVRANIQTMSCTTKKALVQSAVLFRRLDLKDDLHGISQPTLIIFGDKDRAVSTKEVYLQKENLARPYLGVITGSGHSPNYERPDIFNQLLVDFFLEETLG</sequence>
<dbReference type="Proteomes" id="UP000177876">
    <property type="component" value="Unassembled WGS sequence"/>
</dbReference>
<name>A0A1F2WRL8_9ACTN</name>
<protein>
    <recommendedName>
        <fullName evidence="1">AB hydrolase-1 domain-containing protein</fullName>
    </recommendedName>
</protein>
<organism evidence="2 3">
    <name type="scientific">Candidatus Solincola sediminis</name>
    <dbReference type="NCBI Taxonomy" id="1797199"/>
    <lineage>
        <taxon>Bacteria</taxon>
        <taxon>Bacillati</taxon>
        <taxon>Actinomycetota</taxon>
        <taxon>Candidatus Geothermincolia</taxon>
        <taxon>Candidatus Geothermincolales</taxon>
        <taxon>Candidatus Geothermincolaceae</taxon>
        <taxon>Candidatus Solincola</taxon>
    </lineage>
</organism>
<dbReference type="InterPro" id="IPR029058">
    <property type="entry name" value="AB_hydrolase_fold"/>
</dbReference>
<feature type="domain" description="AB hydrolase-1" evidence="1">
    <location>
        <begin position="23"/>
        <end position="251"/>
    </location>
</feature>
<dbReference type="Gene3D" id="3.40.50.1820">
    <property type="entry name" value="alpha/beta hydrolase"/>
    <property type="match status" value="1"/>
</dbReference>
<evidence type="ECO:0000259" key="1">
    <source>
        <dbReference type="Pfam" id="PF00561"/>
    </source>
</evidence>
<dbReference type="AlphaFoldDB" id="A0A1F2WRL8"/>
<dbReference type="InterPro" id="IPR000073">
    <property type="entry name" value="AB_hydrolase_1"/>
</dbReference>
<dbReference type="STRING" id="1797197.A2Y75_11495"/>